<proteinExistence type="predicted"/>
<evidence type="ECO:0000313" key="1">
    <source>
        <dbReference type="EMBL" id="JAH44192.1"/>
    </source>
</evidence>
<dbReference type="AlphaFoldDB" id="A0A0E9SSF0"/>
<sequence length="46" mass="5299">MLKLFRYLQVCDFTTRKTTCNINAMISAVEQLLFLGPTKKISNSFL</sequence>
<reference evidence="1" key="2">
    <citation type="journal article" date="2015" name="Fish Shellfish Immunol.">
        <title>Early steps in the European eel (Anguilla anguilla)-Vibrio vulnificus interaction in the gills: Role of the RtxA13 toxin.</title>
        <authorList>
            <person name="Callol A."/>
            <person name="Pajuelo D."/>
            <person name="Ebbesson L."/>
            <person name="Teles M."/>
            <person name="MacKenzie S."/>
            <person name="Amaro C."/>
        </authorList>
    </citation>
    <scope>NUCLEOTIDE SEQUENCE</scope>
</reference>
<reference evidence="1" key="1">
    <citation type="submission" date="2014-11" db="EMBL/GenBank/DDBJ databases">
        <authorList>
            <person name="Amaro Gonzalez C."/>
        </authorList>
    </citation>
    <scope>NUCLEOTIDE SEQUENCE</scope>
</reference>
<name>A0A0E9SSF0_ANGAN</name>
<accession>A0A0E9SSF0</accession>
<organism evidence="1">
    <name type="scientific">Anguilla anguilla</name>
    <name type="common">European freshwater eel</name>
    <name type="synonym">Muraena anguilla</name>
    <dbReference type="NCBI Taxonomy" id="7936"/>
    <lineage>
        <taxon>Eukaryota</taxon>
        <taxon>Metazoa</taxon>
        <taxon>Chordata</taxon>
        <taxon>Craniata</taxon>
        <taxon>Vertebrata</taxon>
        <taxon>Euteleostomi</taxon>
        <taxon>Actinopterygii</taxon>
        <taxon>Neopterygii</taxon>
        <taxon>Teleostei</taxon>
        <taxon>Anguilliformes</taxon>
        <taxon>Anguillidae</taxon>
        <taxon>Anguilla</taxon>
    </lineage>
</organism>
<protein>
    <submittedName>
        <fullName evidence="1">Uncharacterized protein</fullName>
    </submittedName>
</protein>
<dbReference type="EMBL" id="GBXM01064385">
    <property type="protein sequence ID" value="JAH44192.1"/>
    <property type="molecule type" value="Transcribed_RNA"/>
</dbReference>